<evidence type="ECO:0000256" key="1">
    <source>
        <dbReference type="ARBA" id="ARBA00004479"/>
    </source>
</evidence>
<comment type="subcellular location">
    <subcellularLocation>
        <location evidence="1">Membrane</location>
        <topology evidence="1">Single-pass type I membrane protein</topology>
    </subcellularLocation>
</comment>
<dbReference type="GO" id="GO:0016020">
    <property type="term" value="C:membrane"/>
    <property type="evidence" value="ECO:0007669"/>
    <property type="project" value="UniProtKB-SubCell"/>
</dbReference>
<evidence type="ECO:0000313" key="4">
    <source>
        <dbReference type="Proteomes" id="UP000436088"/>
    </source>
</evidence>
<sequence length="175" mass="19511">MAPEHAMHGQPTKPMSIALVLLLWKSLAERATQTTGRTRTFFYLLDWAHVLRERGSLLDLVDPDLGFEYSSVEAIVMLNVALLCTNASPTLRSIMSQVVSMLEGQTSVQELLSDLGFSSIYSKFKALVNHFWQNPSQTISLSSNGQDTDSITPIVEAEDRRRLLSLRVSDVQSQV</sequence>
<feature type="chain" id="PRO_5025678094" description="LRR receptor-like serine/threonine-protein kinase" evidence="2">
    <location>
        <begin position="31"/>
        <end position="175"/>
    </location>
</feature>
<dbReference type="InterPro" id="IPR051824">
    <property type="entry name" value="LRR_Rcpt-Like_S/T_Kinase"/>
</dbReference>
<evidence type="ECO:0000313" key="3">
    <source>
        <dbReference type="EMBL" id="KAE8667586.1"/>
    </source>
</evidence>
<comment type="caution">
    <text evidence="3">The sequence shown here is derived from an EMBL/GenBank/DDBJ whole genome shotgun (WGS) entry which is preliminary data.</text>
</comment>
<keyword evidence="2" id="KW-0732">Signal</keyword>
<dbReference type="AlphaFoldDB" id="A0A6A2XYK5"/>
<dbReference type="PANTHER" id="PTHR48006">
    <property type="entry name" value="LEUCINE-RICH REPEAT-CONTAINING PROTEIN DDB_G0281931-RELATED"/>
    <property type="match status" value="1"/>
</dbReference>
<evidence type="ECO:0008006" key="5">
    <source>
        <dbReference type="Google" id="ProtNLM"/>
    </source>
</evidence>
<gene>
    <name evidence="3" type="ORF">F3Y22_tig00112399pilonHSYRG00068</name>
</gene>
<name>A0A6A2XYK5_HIBSY</name>
<feature type="signal peptide" evidence="2">
    <location>
        <begin position="1"/>
        <end position="30"/>
    </location>
</feature>
<evidence type="ECO:0000256" key="2">
    <source>
        <dbReference type="SAM" id="SignalP"/>
    </source>
</evidence>
<dbReference type="PANTHER" id="PTHR48006:SF68">
    <property type="entry name" value="PROTEIN KINASE DOMAIN-CONTAINING PROTEIN"/>
    <property type="match status" value="1"/>
</dbReference>
<proteinExistence type="predicted"/>
<dbReference type="Gene3D" id="1.10.510.10">
    <property type="entry name" value="Transferase(Phosphotransferase) domain 1"/>
    <property type="match status" value="1"/>
</dbReference>
<protein>
    <recommendedName>
        <fullName evidence="5">LRR receptor-like serine/threonine-protein kinase</fullName>
    </recommendedName>
</protein>
<organism evidence="3 4">
    <name type="scientific">Hibiscus syriacus</name>
    <name type="common">Rose of Sharon</name>
    <dbReference type="NCBI Taxonomy" id="106335"/>
    <lineage>
        <taxon>Eukaryota</taxon>
        <taxon>Viridiplantae</taxon>
        <taxon>Streptophyta</taxon>
        <taxon>Embryophyta</taxon>
        <taxon>Tracheophyta</taxon>
        <taxon>Spermatophyta</taxon>
        <taxon>Magnoliopsida</taxon>
        <taxon>eudicotyledons</taxon>
        <taxon>Gunneridae</taxon>
        <taxon>Pentapetalae</taxon>
        <taxon>rosids</taxon>
        <taxon>malvids</taxon>
        <taxon>Malvales</taxon>
        <taxon>Malvaceae</taxon>
        <taxon>Malvoideae</taxon>
        <taxon>Hibiscus</taxon>
    </lineage>
</organism>
<keyword evidence="4" id="KW-1185">Reference proteome</keyword>
<accession>A0A6A2XYK5</accession>
<dbReference type="Proteomes" id="UP000436088">
    <property type="component" value="Unassembled WGS sequence"/>
</dbReference>
<dbReference type="EMBL" id="VEPZ02001570">
    <property type="protein sequence ID" value="KAE8667586.1"/>
    <property type="molecule type" value="Genomic_DNA"/>
</dbReference>
<reference evidence="3" key="1">
    <citation type="submission" date="2019-09" db="EMBL/GenBank/DDBJ databases">
        <title>Draft genome information of white flower Hibiscus syriacus.</title>
        <authorList>
            <person name="Kim Y.-M."/>
        </authorList>
    </citation>
    <scope>NUCLEOTIDE SEQUENCE [LARGE SCALE GENOMIC DNA]</scope>
    <source>
        <strain evidence="3">YM2019G1</strain>
    </source>
</reference>